<dbReference type="AlphaFoldDB" id="A0A5N5IMS1"/>
<dbReference type="SUPFAM" id="SSF51703">
    <property type="entry name" value="Cobalamin (vitamin B12)-dependent enzymes"/>
    <property type="match status" value="1"/>
</dbReference>
<dbReference type="InterPro" id="IPR006099">
    <property type="entry name" value="MeMalonylCoA_mutase_a/b_cat"/>
</dbReference>
<dbReference type="PANTHER" id="PTHR48101:SF1">
    <property type="entry name" value="METHYLMALONYL-COA MUTASE, LARGE SUBUNIT"/>
    <property type="match status" value="1"/>
</dbReference>
<dbReference type="Gene3D" id="3.20.20.240">
    <property type="entry name" value="Methylmalonyl-CoA mutase"/>
    <property type="match status" value="1"/>
</dbReference>
<comment type="caution">
    <text evidence="2">The sequence shown here is derived from an EMBL/GenBank/DDBJ whole genome shotgun (WGS) entry which is preliminary data.</text>
</comment>
<evidence type="ECO:0000313" key="3">
    <source>
        <dbReference type="Proteomes" id="UP000319204"/>
    </source>
</evidence>
<gene>
    <name evidence="2" type="ORF">FOT42_012680</name>
</gene>
<accession>A0A5N5IMS1</accession>
<evidence type="ECO:0000259" key="1">
    <source>
        <dbReference type="Pfam" id="PF01642"/>
    </source>
</evidence>
<dbReference type="OrthoDB" id="9762378at2"/>
<dbReference type="Proteomes" id="UP000319204">
    <property type="component" value="Unassembled WGS sequence"/>
</dbReference>
<dbReference type="GO" id="GO:0016866">
    <property type="term" value="F:intramolecular transferase activity"/>
    <property type="evidence" value="ECO:0007669"/>
    <property type="project" value="InterPro"/>
</dbReference>
<dbReference type="GO" id="GO:0031419">
    <property type="term" value="F:cobalamin binding"/>
    <property type="evidence" value="ECO:0007669"/>
    <property type="project" value="InterPro"/>
</dbReference>
<name>A0A5N5IMS1_9FLAO</name>
<dbReference type="InterPro" id="IPR016176">
    <property type="entry name" value="Cbl-dep_enz_cat"/>
</dbReference>
<feature type="domain" description="Methylmalonyl-CoA mutase alpha/beta chain catalytic" evidence="1">
    <location>
        <begin position="106"/>
        <end position="427"/>
    </location>
</feature>
<dbReference type="CDD" id="cd03677">
    <property type="entry name" value="MM_CoA_mutase_beta"/>
    <property type="match status" value="1"/>
</dbReference>
<keyword evidence="3" id="KW-1185">Reference proteome</keyword>
<evidence type="ECO:0000313" key="2">
    <source>
        <dbReference type="EMBL" id="KAB5487008.1"/>
    </source>
</evidence>
<dbReference type="PANTHER" id="PTHR48101">
    <property type="entry name" value="METHYLMALONYL-COA MUTASE, MITOCHONDRIAL-RELATED"/>
    <property type="match status" value="1"/>
</dbReference>
<organism evidence="2 3">
    <name type="scientific">Flagellimonas hadalis</name>
    <dbReference type="NCBI Taxonomy" id="2597517"/>
    <lineage>
        <taxon>Bacteria</taxon>
        <taxon>Pseudomonadati</taxon>
        <taxon>Bacteroidota</taxon>
        <taxon>Flavobacteriia</taxon>
        <taxon>Flavobacteriales</taxon>
        <taxon>Flavobacteriaceae</taxon>
        <taxon>Flagellimonas</taxon>
    </lineage>
</organism>
<dbReference type="RefSeq" id="WP_151890941.1">
    <property type="nucleotide sequence ID" value="NZ_VNIK02000008.1"/>
</dbReference>
<dbReference type="EMBL" id="VNIK02000008">
    <property type="protein sequence ID" value="KAB5487008.1"/>
    <property type="molecule type" value="Genomic_DNA"/>
</dbReference>
<reference evidence="2" key="1">
    <citation type="submission" date="2019-10" db="EMBL/GenBank/DDBJ databases">
        <title>Muricauda hadale sp. nov., a piezophilic bacterium isolated from hadopelagic water of the Mariana Trench.</title>
        <authorList>
            <person name="Wei Y."/>
        </authorList>
    </citation>
    <scope>NUCLEOTIDE SEQUENCE [LARGE SCALE GENOMIC DNA]</scope>
    <source>
        <strain evidence="2">MT-229</strain>
    </source>
</reference>
<dbReference type="Pfam" id="PF01642">
    <property type="entry name" value="MM_CoA_mutase"/>
    <property type="match status" value="1"/>
</dbReference>
<sequence length="465" mass="52567">MTDSGLFDEFPEVSAKQWKQKIQYDLKGADYNDTLVWESLEGIKVKPFYHSEDMESTKTFPLPEGHTWQIAEGVYAGDPKKANAKALDALKKGAGSLIFTIPEPKTDFSVLLADIDLEKTPIHLNFGFLDVESIKRLLSMTDGQKANIFLNLDIIGHLAKDGNWYHNLEKDRHFLSDILIKAIKANIKCSLKVDVSMYQNSGANMVQQLAYGLAHAHEYLHTFGYDTVIVNDKSPGIVFDVAVGSNYFFEIAKLKALRWLWNTLAVVYDLNNDCHILAVPTKRNKTLYDYNVNMLRTTSECMSAVLGGADTVCNLPYDAIYHKDNEFGSRLARNQLLLLKEESYFDSTSTASEGAYYIESLTQQLAEKALALFKQIEASGGFLDALKKGTIQQKIKESAAKEQQLFDEGKIISLGTNKYQNPQDRMKDDLELYPFVKTQPRKTLIEPIISRRLAESLEQKRLDNE</sequence>
<proteinExistence type="predicted"/>
<protein>
    <submittedName>
        <fullName evidence="2">Methylmalonyl-CoA mutase</fullName>
    </submittedName>
</protein>